<dbReference type="OrthoDB" id="479699at2"/>
<dbReference type="InterPro" id="IPR003347">
    <property type="entry name" value="JmjC_dom"/>
</dbReference>
<dbReference type="SMART" id="SM00558">
    <property type="entry name" value="JmjC"/>
    <property type="match status" value="1"/>
</dbReference>
<dbReference type="Pfam" id="PF13621">
    <property type="entry name" value="Cupin_8"/>
    <property type="match status" value="1"/>
</dbReference>
<protein>
    <submittedName>
        <fullName evidence="2">Cupin-like domain-containing protein</fullName>
    </submittedName>
</protein>
<dbReference type="InterPro" id="IPR041667">
    <property type="entry name" value="Cupin_8"/>
</dbReference>
<dbReference type="InterPro" id="IPR014710">
    <property type="entry name" value="RmlC-like_jellyroll"/>
</dbReference>
<proteinExistence type="predicted"/>
<comment type="caution">
    <text evidence="2">The sequence shown here is derived from an EMBL/GenBank/DDBJ whole genome shotgun (WGS) entry which is preliminary data.</text>
</comment>
<dbReference type="Proteomes" id="UP000245890">
    <property type="component" value="Unassembled WGS sequence"/>
</dbReference>
<dbReference type="RefSeq" id="WP_116469426.1">
    <property type="nucleotide sequence ID" value="NZ_QENQ01000001.1"/>
</dbReference>
<feature type="domain" description="JmjC" evidence="1">
    <location>
        <begin position="100"/>
        <end position="272"/>
    </location>
</feature>
<evidence type="ECO:0000313" key="3">
    <source>
        <dbReference type="Proteomes" id="UP000245890"/>
    </source>
</evidence>
<dbReference type="AlphaFoldDB" id="A0A2U0SF78"/>
<evidence type="ECO:0000313" key="2">
    <source>
        <dbReference type="EMBL" id="PVX30009.1"/>
    </source>
</evidence>
<dbReference type="Gene3D" id="2.60.120.10">
    <property type="entry name" value="Jelly Rolls"/>
    <property type="match status" value="1"/>
</dbReference>
<evidence type="ECO:0000259" key="1">
    <source>
        <dbReference type="PROSITE" id="PS51184"/>
    </source>
</evidence>
<name>A0A2U0SF78_9SPHN</name>
<dbReference type="PANTHER" id="PTHR12461">
    <property type="entry name" value="HYPOXIA-INDUCIBLE FACTOR 1 ALPHA INHIBITOR-RELATED"/>
    <property type="match status" value="1"/>
</dbReference>
<organism evidence="2 3">
    <name type="scientific">Sphingomonas pokkalii</name>
    <dbReference type="NCBI Taxonomy" id="2175090"/>
    <lineage>
        <taxon>Bacteria</taxon>
        <taxon>Pseudomonadati</taxon>
        <taxon>Pseudomonadota</taxon>
        <taxon>Alphaproteobacteria</taxon>
        <taxon>Sphingomonadales</taxon>
        <taxon>Sphingomonadaceae</taxon>
        <taxon>Sphingomonas</taxon>
    </lineage>
</organism>
<accession>A0A2U0SF78</accession>
<dbReference type="EMBL" id="QENQ01000001">
    <property type="protein sequence ID" value="PVX30009.1"/>
    <property type="molecule type" value="Genomic_DNA"/>
</dbReference>
<sequence>MNTLPAPQPVRELGPIDRARFEAEIRPERQPVVFRGQAADWPAVRASLDGDAAAIAYLRRFSHDRPVNAIVGEPAIQGRFFYTEDLTGLNFVRGVSPLGPFLDRLLRERERPTGYAMAVQSTPAPELLPGFAEENATALADGAPRLWLGTALRVATHFDLMENIGIVVAGRRRFTLFPPEQVGNLYMGPLELTPAGTPISLVDPEAPDLTRFPRYAEAAPHAQRVELEPGDALYIPFHWWHAVESLAPVNLFANYWWNPARADLLNPHDALLHAMFSIGGMPEDQREAWRTMFDHLVFLRNGDPAAHLPATARGVLGGPSPDRVHQARDTLRVALDARR</sequence>
<keyword evidence="3" id="KW-1185">Reference proteome</keyword>
<gene>
    <name evidence="2" type="ORF">DD559_12285</name>
</gene>
<dbReference type="SUPFAM" id="SSF51197">
    <property type="entry name" value="Clavaminate synthase-like"/>
    <property type="match status" value="1"/>
</dbReference>
<dbReference type="PANTHER" id="PTHR12461:SF105">
    <property type="entry name" value="HYPOXIA-INDUCIBLE FACTOR 1-ALPHA INHIBITOR"/>
    <property type="match status" value="1"/>
</dbReference>
<dbReference type="PROSITE" id="PS51184">
    <property type="entry name" value="JMJC"/>
    <property type="match status" value="1"/>
</dbReference>
<reference evidence="2 3" key="1">
    <citation type="submission" date="2018-05" db="EMBL/GenBank/DDBJ databases">
        <title>Description of Sphingomonas pokkalii sp nov, isolated from the rhizosphere of saline tolerant pokkali rice and its draft genome analysis.</title>
        <authorList>
            <person name="Menon R."/>
            <person name="Kumari S."/>
            <person name="Rameshkumar N."/>
        </authorList>
    </citation>
    <scope>NUCLEOTIDE SEQUENCE [LARGE SCALE GENOMIC DNA]</scope>
    <source>
        <strain evidence="2 3">L3B27</strain>
    </source>
</reference>